<gene>
    <name evidence="1" type="ORF">BECKLPF1236A_GA0070988_103167</name>
    <name evidence="2" type="ORF">BECKLPF1236C_GA0070990_103227</name>
</gene>
<accession>A0A450Y0I3</accession>
<evidence type="ECO:0008006" key="3">
    <source>
        <dbReference type="Google" id="ProtNLM"/>
    </source>
</evidence>
<name>A0A450Y0I3_9GAMM</name>
<dbReference type="EMBL" id="CAADFM010000316">
    <property type="protein sequence ID" value="VFK21785.1"/>
    <property type="molecule type" value="Genomic_DNA"/>
</dbReference>
<evidence type="ECO:0000313" key="2">
    <source>
        <dbReference type="EMBL" id="VFK35019.1"/>
    </source>
</evidence>
<organism evidence="2">
    <name type="scientific">Candidatus Kentrum sp. LPFa</name>
    <dbReference type="NCBI Taxonomy" id="2126335"/>
    <lineage>
        <taxon>Bacteria</taxon>
        <taxon>Pseudomonadati</taxon>
        <taxon>Pseudomonadota</taxon>
        <taxon>Gammaproteobacteria</taxon>
        <taxon>Candidatus Kentrum</taxon>
    </lineage>
</organism>
<evidence type="ECO:0000313" key="1">
    <source>
        <dbReference type="EMBL" id="VFK21785.1"/>
    </source>
</evidence>
<proteinExistence type="predicted"/>
<sequence>MKPKVTIETSIVSYLAARSSQDSVAAGDADAAARRMGVIQSIPELTITDEVGELARVLIENVPLPPRAQVDAFHIAITAIHGIEYLLTWNCTHSHNAALRPRIKALCRSRGFEPPIIRTPLLEA</sequence>
<dbReference type="AlphaFoldDB" id="A0A450Y0I3"/>
<reference evidence="2" key="1">
    <citation type="submission" date="2019-02" db="EMBL/GenBank/DDBJ databases">
        <authorList>
            <person name="Gruber-Vodicka R. H."/>
            <person name="Seah K. B. B."/>
        </authorList>
    </citation>
    <scope>NUCLEOTIDE SEQUENCE</scope>
    <source>
        <strain evidence="1">BECK_S312</strain>
        <strain evidence="2">BECK_S426</strain>
    </source>
</reference>
<protein>
    <recommendedName>
        <fullName evidence="3">PIN domain-containing protein</fullName>
    </recommendedName>
</protein>
<dbReference type="EMBL" id="CAADFP010000322">
    <property type="protein sequence ID" value="VFK35019.1"/>
    <property type="molecule type" value="Genomic_DNA"/>
</dbReference>